<evidence type="ECO:0000256" key="7">
    <source>
        <dbReference type="ARBA" id="ARBA00023229"/>
    </source>
</evidence>
<feature type="binding site" evidence="9">
    <location>
        <position position="219"/>
    </location>
    <ligand>
        <name>NADPH</name>
        <dbReference type="ChEBI" id="CHEBI:57783"/>
    </ligand>
</feature>
<keyword evidence="4 9" id="KW-0521">NADP</keyword>
<dbReference type="NCBIfam" id="TIGR00243">
    <property type="entry name" value="Dxr"/>
    <property type="match status" value="1"/>
</dbReference>
<feature type="binding site" evidence="9">
    <location>
        <position position="41"/>
    </location>
    <ligand>
        <name>NADPH</name>
        <dbReference type="ChEBI" id="CHEBI:57783"/>
    </ligand>
</feature>
<keyword evidence="9" id="KW-0460">Magnesium</keyword>
<feature type="binding site" evidence="9">
    <location>
        <position position="141"/>
    </location>
    <ligand>
        <name>NADPH</name>
        <dbReference type="ChEBI" id="CHEBI:57783"/>
    </ligand>
</feature>
<keyword evidence="14" id="KW-1185">Reference proteome</keyword>
<keyword evidence="5 9" id="KW-0560">Oxidoreductase</keyword>
<sequence>MTQDAPRRIVLLGSTGSIGTQALDIVRRHPDRFRVVALGAGGGNVGALAAQALELGVEVVGVARASAAQDLQLAFYAEAARRGYATGAFAVPKIVAGPAAMTELAGWPADLVLNGVVGSLGLAPTLAALRAGATLALANKESLVAGGPLVRAALRRPDQIVPVDSEHSALAQCLRGGRAAEVRRLVLTASGGPFRGRGRAALADVTVAQALAHPTWDMGPVVTLNSATLVNKSLEVIEAHELFGTPYDDIAVVVHPQSVVHSMVEFADGSTLAQASPPDMRLPIALALGWPDRVPDAAAAVDWTAAHTWEFAPLDDAAFPAVRLAMAAGREGRCRPAIYNAANEECVAAFTAGRLPFLGIVDTIERTLSQAPDLAEPSTVGDVLAAEAWARNRANEIIAGK</sequence>
<evidence type="ECO:0000259" key="10">
    <source>
        <dbReference type="Pfam" id="PF02670"/>
    </source>
</evidence>
<keyword evidence="6 9" id="KW-0464">Manganese</keyword>
<feature type="domain" description="1-deoxy-D-xylulose 5-phosphate reductoisomerase C-terminal" evidence="11">
    <location>
        <begin position="160"/>
        <end position="243"/>
    </location>
</feature>
<evidence type="ECO:0000256" key="4">
    <source>
        <dbReference type="ARBA" id="ARBA00022857"/>
    </source>
</evidence>
<dbReference type="InterPro" id="IPR013644">
    <property type="entry name" value="DXP_reductoisomerase_C"/>
</dbReference>
<feature type="binding site" evidence="9">
    <location>
        <position position="44"/>
    </location>
    <ligand>
        <name>NADPH</name>
        <dbReference type="ChEBI" id="CHEBI:57783"/>
    </ligand>
</feature>
<feature type="binding site" evidence="9">
    <location>
        <position position="235"/>
    </location>
    <ligand>
        <name>Mn(2+)</name>
        <dbReference type="ChEBI" id="CHEBI:29035"/>
    </ligand>
</feature>
<feature type="domain" description="DXP reductoisomerase C-terminal" evidence="12">
    <location>
        <begin position="276"/>
        <end position="392"/>
    </location>
</feature>
<dbReference type="InterPro" id="IPR026877">
    <property type="entry name" value="DXPR_C"/>
</dbReference>
<feature type="binding site" evidence="9">
    <location>
        <position position="15"/>
    </location>
    <ligand>
        <name>NADPH</name>
        <dbReference type="ChEBI" id="CHEBI:57783"/>
    </ligand>
</feature>
<dbReference type="HAMAP" id="MF_00183">
    <property type="entry name" value="DXP_reductoisom"/>
    <property type="match status" value="1"/>
</dbReference>
<proteinExistence type="inferred from homology"/>
<feature type="binding site" evidence="9">
    <location>
        <position position="16"/>
    </location>
    <ligand>
        <name>NADPH</name>
        <dbReference type="ChEBI" id="CHEBI:57783"/>
    </ligand>
</feature>
<evidence type="ECO:0000256" key="1">
    <source>
        <dbReference type="ARBA" id="ARBA00005094"/>
    </source>
</evidence>
<dbReference type="Pfam" id="PF13288">
    <property type="entry name" value="DXPR_C"/>
    <property type="match status" value="1"/>
</dbReference>
<feature type="binding site" evidence="9">
    <location>
        <position position="18"/>
    </location>
    <ligand>
        <name>NADPH</name>
        <dbReference type="ChEBI" id="CHEBI:57783"/>
    </ligand>
</feature>
<dbReference type="Gene3D" id="3.40.50.720">
    <property type="entry name" value="NAD(P)-binding Rossmann-like Domain"/>
    <property type="match status" value="1"/>
</dbReference>
<dbReference type="SUPFAM" id="SSF51735">
    <property type="entry name" value="NAD(P)-binding Rossmann-fold domains"/>
    <property type="match status" value="1"/>
</dbReference>
<dbReference type="InterPro" id="IPR036169">
    <property type="entry name" value="DXPR_C_sf"/>
</dbReference>
<dbReference type="SUPFAM" id="SSF55347">
    <property type="entry name" value="Glyceraldehyde-3-phosphate dehydrogenase-like, C-terminal domain"/>
    <property type="match status" value="1"/>
</dbReference>
<dbReference type="GO" id="GO:0070402">
    <property type="term" value="F:NADPH binding"/>
    <property type="evidence" value="ECO:0007669"/>
    <property type="project" value="InterPro"/>
</dbReference>
<dbReference type="GO" id="GO:0030604">
    <property type="term" value="F:1-deoxy-D-xylulose-5-phosphate reductoisomerase activity"/>
    <property type="evidence" value="ECO:0007669"/>
    <property type="project" value="UniProtKB-UniRule"/>
</dbReference>
<comment type="caution">
    <text evidence="13">The sequence shown here is derived from an EMBL/GenBank/DDBJ whole genome shotgun (WGS) entry which is preliminary data.</text>
</comment>
<feature type="binding site" evidence="9">
    <location>
        <position position="165"/>
    </location>
    <ligand>
        <name>1-deoxy-D-xylulose 5-phosphate</name>
        <dbReference type="ChEBI" id="CHEBI:57792"/>
    </ligand>
</feature>
<dbReference type="PANTHER" id="PTHR30525">
    <property type="entry name" value="1-DEOXY-D-XYLULOSE 5-PHOSPHATE REDUCTOISOMERASE"/>
    <property type="match status" value="1"/>
</dbReference>
<comment type="pathway">
    <text evidence="1 9">Isoprenoid biosynthesis; isopentenyl diphosphate biosynthesis via DXP pathway; isopentenyl diphosphate from 1-deoxy-D-xylulose 5-phosphate: step 1/6.</text>
</comment>
<organism evidence="13 14">
    <name type="scientific">Pilimelia terevasa</name>
    <dbReference type="NCBI Taxonomy" id="53372"/>
    <lineage>
        <taxon>Bacteria</taxon>
        <taxon>Bacillati</taxon>
        <taxon>Actinomycetota</taxon>
        <taxon>Actinomycetes</taxon>
        <taxon>Micromonosporales</taxon>
        <taxon>Micromonosporaceae</taxon>
        <taxon>Pilimelia</taxon>
    </lineage>
</organism>
<evidence type="ECO:0000259" key="11">
    <source>
        <dbReference type="Pfam" id="PF08436"/>
    </source>
</evidence>
<dbReference type="EC" id="1.1.1.267" evidence="9"/>
<evidence type="ECO:0000256" key="8">
    <source>
        <dbReference type="ARBA" id="ARBA00048543"/>
    </source>
</evidence>
<comment type="function">
    <text evidence="9">Catalyzes the NADPH-dependent rearrangement and reduction of 1-deoxy-D-xylulose-5-phosphate (DXP) to 2-C-methyl-D-erythritol 4-phosphate (MEP).</text>
</comment>
<comment type="catalytic activity">
    <reaction evidence="8">
        <text>2-C-methyl-D-erythritol 4-phosphate + NADP(+) = 1-deoxy-D-xylulose 5-phosphate + NADPH + H(+)</text>
        <dbReference type="Rhea" id="RHEA:13717"/>
        <dbReference type="ChEBI" id="CHEBI:15378"/>
        <dbReference type="ChEBI" id="CHEBI:57783"/>
        <dbReference type="ChEBI" id="CHEBI:57792"/>
        <dbReference type="ChEBI" id="CHEBI:58262"/>
        <dbReference type="ChEBI" id="CHEBI:58349"/>
        <dbReference type="EC" id="1.1.1.267"/>
    </reaction>
    <physiologicalReaction direction="right-to-left" evidence="8">
        <dbReference type="Rhea" id="RHEA:13719"/>
    </physiologicalReaction>
</comment>
<reference evidence="13" key="1">
    <citation type="journal article" date="2014" name="Int. J. Syst. Evol. Microbiol.">
        <title>Complete genome sequence of Corynebacterium casei LMG S-19264T (=DSM 44701T), isolated from a smear-ripened cheese.</title>
        <authorList>
            <consortium name="US DOE Joint Genome Institute (JGI-PGF)"/>
            <person name="Walter F."/>
            <person name="Albersmeier A."/>
            <person name="Kalinowski J."/>
            <person name="Ruckert C."/>
        </authorList>
    </citation>
    <scope>NUCLEOTIDE SEQUENCE</scope>
    <source>
        <strain evidence="13">JCM 3091</strain>
    </source>
</reference>
<evidence type="ECO:0000256" key="3">
    <source>
        <dbReference type="ARBA" id="ARBA00022723"/>
    </source>
</evidence>
<feature type="binding site" evidence="9">
    <location>
        <position position="235"/>
    </location>
    <ligand>
        <name>1-deoxy-D-xylulose 5-phosphate</name>
        <dbReference type="ChEBI" id="CHEBI:57792"/>
    </ligand>
</feature>
<dbReference type="AlphaFoldDB" id="A0A8J3FKE7"/>
<evidence type="ECO:0000313" key="14">
    <source>
        <dbReference type="Proteomes" id="UP000662200"/>
    </source>
</evidence>
<feature type="binding site" evidence="9">
    <location>
        <position position="17"/>
    </location>
    <ligand>
        <name>NADPH</name>
        <dbReference type="ChEBI" id="CHEBI:57783"/>
    </ligand>
</feature>
<dbReference type="GO" id="GO:0030145">
    <property type="term" value="F:manganese ion binding"/>
    <property type="evidence" value="ECO:0007669"/>
    <property type="project" value="TreeGrafter"/>
</dbReference>
<accession>A0A8J3FKE7</accession>
<feature type="binding site" evidence="9">
    <location>
        <position position="213"/>
    </location>
    <ligand>
        <name>1-deoxy-D-xylulose 5-phosphate</name>
        <dbReference type="ChEBI" id="CHEBI:57792"/>
    </ligand>
</feature>
<keyword evidence="7 9" id="KW-0414">Isoprene biosynthesis</keyword>
<dbReference type="Proteomes" id="UP000662200">
    <property type="component" value="Unassembled WGS sequence"/>
</dbReference>
<feature type="domain" description="1-deoxy-D-xylulose 5-phosphate reductoisomerase N-terminal" evidence="10">
    <location>
        <begin position="9"/>
        <end position="147"/>
    </location>
</feature>
<dbReference type="UniPathway" id="UPA00056">
    <property type="reaction ID" value="UER00092"/>
</dbReference>
<evidence type="ECO:0000259" key="12">
    <source>
        <dbReference type="Pfam" id="PF13288"/>
    </source>
</evidence>
<dbReference type="PANTHER" id="PTHR30525:SF0">
    <property type="entry name" value="1-DEOXY-D-XYLULOSE 5-PHOSPHATE REDUCTOISOMERASE, CHLOROPLASTIC"/>
    <property type="match status" value="1"/>
</dbReference>
<name>A0A8J3FKE7_9ACTN</name>
<dbReference type="SUPFAM" id="SSF69055">
    <property type="entry name" value="1-deoxy-D-xylulose-5-phosphate reductoisomerase, C-terminal domain"/>
    <property type="match status" value="1"/>
</dbReference>
<feature type="binding site" evidence="9">
    <location>
        <position position="226"/>
    </location>
    <ligand>
        <name>1-deoxy-D-xylulose 5-phosphate</name>
        <dbReference type="ChEBI" id="CHEBI:57792"/>
    </ligand>
</feature>
<evidence type="ECO:0000256" key="9">
    <source>
        <dbReference type="HAMAP-Rule" id="MF_00183"/>
    </source>
</evidence>
<dbReference type="InterPro" id="IPR013512">
    <property type="entry name" value="DXP_reductoisomerase_N"/>
</dbReference>
<feature type="binding site" evidence="9">
    <location>
        <position position="190"/>
    </location>
    <ligand>
        <name>1-deoxy-D-xylulose 5-phosphate</name>
        <dbReference type="ChEBI" id="CHEBI:57792"/>
    </ligand>
</feature>
<comment type="cofactor">
    <cofactor evidence="9">
        <name>Mg(2+)</name>
        <dbReference type="ChEBI" id="CHEBI:18420"/>
    </cofactor>
    <cofactor evidence="9">
        <name>Mn(2+)</name>
        <dbReference type="ChEBI" id="CHEBI:29035"/>
    </cofactor>
</comment>
<evidence type="ECO:0000256" key="6">
    <source>
        <dbReference type="ARBA" id="ARBA00023211"/>
    </source>
</evidence>
<protein>
    <recommendedName>
        <fullName evidence="9">1-deoxy-D-xylulose 5-phosphate reductoisomerase</fullName>
        <shortName evidence="9">DXP reductoisomerase</shortName>
        <ecNumber evidence="9">1.1.1.267</ecNumber>
    </recommendedName>
    <alternativeName>
        <fullName evidence="9">1-deoxyxylulose-5-phosphate reductoisomerase</fullName>
    </alternativeName>
    <alternativeName>
        <fullName evidence="9">2-C-methyl-D-erythritol 4-phosphate synthase</fullName>
    </alternativeName>
</protein>
<evidence type="ECO:0000313" key="13">
    <source>
        <dbReference type="EMBL" id="GGK27925.1"/>
    </source>
</evidence>
<feature type="binding site" evidence="9">
    <location>
        <position position="164"/>
    </location>
    <ligand>
        <name>Mn(2+)</name>
        <dbReference type="ChEBI" id="CHEBI:29035"/>
    </ligand>
</feature>
<feature type="binding site" evidence="9">
    <location>
        <position position="139"/>
    </location>
    <ligand>
        <name>NADPH</name>
        <dbReference type="ChEBI" id="CHEBI:57783"/>
    </ligand>
</feature>
<feature type="binding site" evidence="9">
    <location>
        <position position="166"/>
    </location>
    <ligand>
        <name>1-deoxy-D-xylulose 5-phosphate</name>
        <dbReference type="ChEBI" id="CHEBI:57792"/>
    </ligand>
</feature>
<reference evidence="13" key="2">
    <citation type="submission" date="2020-09" db="EMBL/GenBank/DDBJ databases">
        <authorList>
            <person name="Sun Q."/>
            <person name="Ohkuma M."/>
        </authorList>
    </citation>
    <scope>NUCLEOTIDE SEQUENCE</scope>
    <source>
        <strain evidence="13">JCM 3091</strain>
    </source>
</reference>
<dbReference type="Pfam" id="PF08436">
    <property type="entry name" value="DXP_redisom_C"/>
    <property type="match status" value="1"/>
</dbReference>
<feature type="binding site" evidence="9">
    <location>
        <position position="140"/>
    </location>
    <ligand>
        <name>1-deoxy-D-xylulose 5-phosphate</name>
        <dbReference type="ChEBI" id="CHEBI:57792"/>
    </ligand>
</feature>
<dbReference type="InterPro" id="IPR036291">
    <property type="entry name" value="NAD(P)-bd_dom_sf"/>
</dbReference>
<dbReference type="PIRSF" id="PIRSF006205">
    <property type="entry name" value="Dxp_reductismrs"/>
    <property type="match status" value="1"/>
</dbReference>
<keyword evidence="3 9" id="KW-0479">Metal-binding</keyword>
<dbReference type="Pfam" id="PF02670">
    <property type="entry name" value="DXP_reductoisom"/>
    <property type="match status" value="1"/>
</dbReference>
<dbReference type="Gene3D" id="1.10.1740.10">
    <property type="match status" value="1"/>
</dbReference>
<dbReference type="GO" id="GO:0051484">
    <property type="term" value="P:isopentenyl diphosphate biosynthetic process, methylerythritol 4-phosphate pathway involved in terpenoid biosynthetic process"/>
    <property type="evidence" value="ECO:0007669"/>
    <property type="project" value="TreeGrafter"/>
</dbReference>
<comment type="caution">
    <text evidence="9">Lacks conserved residue(s) required for the propagation of feature annotation.</text>
</comment>
<evidence type="ECO:0000256" key="2">
    <source>
        <dbReference type="ARBA" id="ARBA00006825"/>
    </source>
</evidence>
<dbReference type="FunFam" id="3.40.50.720:FF:000045">
    <property type="entry name" value="1-deoxy-D-xylulose 5-phosphate reductoisomerase"/>
    <property type="match status" value="1"/>
</dbReference>
<feature type="binding site" evidence="9">
    <location>
        <position position="231"/>
    </location>
    <ligand>
        <name>1-deoxy-D-xylulose 5-phosphate</name>
        <dbReference type="ChEBI" id="CHEBI:57792"/>
    </ligand>
</feature>
<feature type="binding site" evidence="9">
    <location>
        <position position="166"/>
    </location>
    <ligand>
        <name>Mn(2+)</name>
        <dbReference type="ChEBI" id="CHEBI:29035"/>
    </ligand>
</feature>
<dbReference type="InterPro" id="IPR003821">
    <property type="entry name" value="DXP_reductoisomerase"/>
</dbReference>
<feature type="binding site" evidence="9">
    <location>
        <position position="232"/>
    </location>
    <ligand>
        <name>1-deoxy-D-xylulose 5-phosphate</name>
        <dbReference type="ChEBI" id="CHEBI:57792"/>
    </ligand>
</feature>
<comment type="similarity">
    <text evidence="2 9">Belongs to the DXR family.</text>
</comment>
<dbReference type="EMBL" id="BMQC01000006">
    <property type="protein sequence ID" value="GGK27925.1"/>
    <property type="molecule type" value="Genomic_DNA"/>
</dbReference>
<gene>
    <name evidence="9 13" type="primary">dxr</name>
    <name evidence="13" type="ORF">GCM10010124_20640</name>
</gene>
<evidence type="ECO:0000256" key="5">
    <source>
        <dbReference type="ARBA" id="ARBA00023002"/>
    </source>
</evidence>